<organism evidence="1 2">
    <name type="scientific">Vreelandella malpeensis</name>
    <dbReference type="NCBI Taxonomy" id="1172368"/>
    <lineage>
        <taxon>Bacteria</taxon>
        <taxon>Pseudomonadati</taxon>
        <taxon>Pseudomonadota</taxon>
        <taxon>Gammaproteobacteria</taxon>
        <taxon>Oceanospirillales</taxon>
        <taxon>Halomonadaceae</taxon>
        <taxon>Vreelandella</taxon>
    </lineage>
</organism>
<dbReference type="EMBL" id="WHVL01000006">
    <property type="protein sequence ID" value="MCB8890136.1"/>
    <property type="molecule type" value="Genomic_DNA"/>
</dbReference>
<evidence type="ECO:0000313" key="2">
    <source>
        <dbReference type="Proteomes" id="UP001319882"/>
    </source>
</evidence>
<dbReference type="RefSeq" id="WP_227390809.1">
    <property type="nucleotide sequence ID" value="NZ_JBHSCJ010000008.1"/>
</dbReference>
<accession>A0ABS8DV70</accession>
<gene>
    <name evidence="1" type="ORF">GEV37_13545</name>
</gene>
<proteinExistence type="predicted"/>
<reference evidence="1 2" key="1">
    <citation type="journal article" date="2021" name="Sci. Rep.">
        <title>Genome analysis of a halophilic bacterium Halomonas malpeensis YU-PRIM-29(T) reveals its exopolysaccharide and pigment producing capabilities.</title>
        <authorList>
            <person name="Athmika"/>
            <person name="Ghate S.D."/>
            <person name="Arun A.B."/>
            <person name="Rao S.S."/>
            <person name="Kumar S.T.A."/>
            <person name="Kandiyil M.K."/>
            <person name="Saptami K."/>
            <person name="Rekha P.D."/>
        </authorList>
    </citation>
    <scope>NUCLEOTIDE SEQUENCE [LARGE SCALE GENOMIC DNA]</scope>
    <source>
        <strain evidence="2">prim 29</strain>
    </source>
</reference>
<sequence>MQWLIVFGVVMFVIAPVMWLKPSPRQKRQVGLKACARKQGVIVQMEKPPLHHFKGMMPAYRWNYAQDAPGPDFVLLRESEASDALASFHAGWRWRIAPLRPLPDDAETALKALLERLPRDALVIESSARALTLWWWESQGAERFEHYAQSFAALRQMLGGHADHLAPPQR</sequence>
<name>A0ABS8DV70_9GAMM</name>
<comment type="caution">
    <text evidence="1">The sequence shown here is derived from an EMBL/GenBank/DDBJ whole genome shotgun (WGS) entry which is preliminary data.</text>
</comment>
<evidence type="ECO:0000313" key="1">
    <source>
        <dbReference type="EMBL" id="MCB8890136.1"/>
    </source>
</evidence>
<protein>
    <submittedName>
        <fullName evidence="1">Preprotein translocase subunit YajC</fullName>
    </submittedName>
</protein>
<keyword evidence="2" id="KW-1185">Reference proteome</keyword>
<dbReference type="Proteomes" id="UP001319882">
    <property type="component" value="Unassembled WGS sequence"/>
</dbReference>